<organism evidence="1 2">
    <name type="scientific">Eggerthella lenta</name>
    <name type="common">Eubacterium lentum</name>
    <dbReference type="NCBI Taxonomy" id="84112"/>
    <lineage>
        <taxon>Bacteria</taxon>
        <taxon>Bacillati</taxon>
        <taxon>Actinomycetota</taxon>
        <taxon>Coriobacteriia</taxon>
        <taxon>Eggerthellales</taxon>
        <taxon>Eggerthellaceae</taxon>
        <taxon>Eggerthella</taxon>
    </lineage>
</organism>
<proteinExistence type="predicted"/>
<evidence type="ECO:0000313" key="2">
    <source>
        <dbReference type="Proteomes" id="UP000253970"/>
    </source>
</evidence>
<dbReference type="Proteomes" id="UP000253970">
    <property type="component" value="Unassembled WGS sequence"/>
</dbReference>
<comment type="caution">
    <text evidence="1">The sequence shown here is derived from an EMBL/GenBank/DDBJ whole genome shotgun (WGS) entry which is preliminary data.</text>
</comment>
<reference evidence="1 2" key="1">
    <citation type="journal article" date="2018" name="Elife">
        <title>Discovery and characterization of a prevalent human gut bacterial enzyme sufficient for the inactivation of a family of plant toxins.</title>
        <authorList>
            <person name="Koppel N."/>
            <person name="Bisanz J.E."/>
            <person name="Pandelia M.E."/>
            <person name="Turnbaugh P.J."/>
            <person name="Balskus E.P."/>
        </authorList>
    </citation>
    <scope>NUCLEOTIDE SEQUENCE [LARGE SCALE GENOMIC DNA]</scope>
    <source>
        <strain evidence="1 2">W1 BHI 6</strain>
    </source>
</reference>
<protein>
    <submittedName>
        <fullName evidence="1">Uncharacterized protein</fullName>
    </submittedName>
</protein>
<accession>A0A369M8U3</accession>
<evidence type="ECO:0000313" key="1">
    <source>
        <dbReference type="EMBL" id="RDB68062.1"/>
    </source>
</evidence>
<gene>
    <name evidence="1" type="ORF">C1875_12545</name>
</gene>
<dbReference type="EMBL" id="PPTU01000024">
    <property type="protein sequence ID" value="RDB68062.1"/>
    <property type="molecule type" value="Genomic_DNA"/>
</dbReference>
<dbReference type="RefSeq" id="WP_114534466.1">
    <property type="nucleotide sequence ID" value="NZ_PPTU01000024.1"/>
</dbReference>
<sequence>MKDQTSKTAKNRASALGKAKAAALSLFGAGAVCLASARPAYAVSVNGPSFNYMITQYVGPGMTIMGFAILVVGGYNYFNYKDEEGPKAKAGLAGMVGGGIMAAIGGGAVLMLSMS</sequence>
<dbReference type="AlphaFoldDB" id="A0A369M8U3"/>
<name>A0A369M8U3_EGGLN</name>